<organism evidence="1 2">
    <name type="scientific">Kitasatospora gansuensis</name>
    <dbReference type="NCBI Taxonomy" id="258050"/>
    <lineage>
        <taxon>Bacteria</taxon>
        <taxon>Bacillati</taxon>
        <taxon>Actinomycetota</taxon>
        <taxon>Actinomycetes</taxon>
        <taxon>Kitasatosporales</taxon>
        <taxon>Streptomycetaceae</taxon>
        <taxon>Kitasatospora</taxon>
    </lineage>
</organism>
<sequence length="58" mass="6182">MTERVQLTPEQAAGTACRHCGSQASPLHPDQTVEVPYSPGVVQQIVTVVCTADLEFGK</sequence>
<comment type="caution">
    <text evidence="1">The sequence shown here is derived from an EMBL/GenBank/DDBJ whole genome shotgun (WGS) entry which is preliminary data.</text>
</comment>
<keyword evidence="2" id="KW-1185">Reference proteome</keyword>
<accession>A0A7W7SI32</accession>
<gene>
    <name evidence="1" type="ORF">F4556_005226</name>
</gene>
<dbReference type="RefSeq" id="WP_184920223.1">
    <property type="nucleotide sequence ID" value="NZ_JACHJR010000001.1"/>
</dbReference>
<evidence type="ECO:0000313" key="2">
    <source>
        <dbReference type="Proteomes" id="UP000573327"/>
    </source>
</evidence>
<dbReference type="AlphaFoldDB" id="A0A7W7SI32"/>
<name>A0A7W7SI32_9ACTN</name>
<dbReference type="Proteomes" id="UP000573327">
    <property type="component" value="Unassembled WGS sequence"/>
</dbReference>
<dbReference type="EMBL" id="JACHJR010000001">
    <property type="protein sequence ID" value="MBB4949691.1"/>
    <property type="molecule type" value="Genomic_DNA"/>
</dbReference>
<reference evidence="1 2" key="1">
    <citation type="submission" date="2020-08" db="EMBL/GenBank/DDBJ databases">
        <title>Sequencing the genomes of 1000 actinobacteria strains.</title>
        <authorList>
            <person name="Klenk H.-P."/>
        </authorList>
    </citation>
    <scope>NUCLEOTIDE SEQUENCE [LARGE SCALE GENOMIC DNA]</scope>
    <source>
        <strain evidence="1 2">DSM 44786</strain>
    </source>
</reference>
<protein>
    <submittedName>
        <fullName evidence="1">Uncharacterized protein</fullName>
    </submittedName>
</protein>
<proteinExistence type="predicted"/>
<evidence type="ECO:0000313" key="1">
    <source>
        <dbReference type="EMBL" id="MBB4949691.1"/>
    </source>
</evidence>